<gene>
    <name evidence="1" type="ORF">KP509_29G007900</name>
</gene>
<name>A0A8T2R657_CERRI</name>
<dbReference type="AlphaFoldDB" id="A0A8T2R657"/>
<keyword evidence="2" id="KW-1185">Reference proteome</keyword>
<reference evidence="1" key="1">
    <citation type="submission" date="2021-08" db="EMBL/GenBank/DDBJ databases">
        <title>WGS assembly of Ceratopteris richardii.</title>
        <authorList>
            <person name="Marchant D.B."/>
            <person name="Chen G."/>
            <person name="Jenkins J."/>
            <person name="Shu S."/>
            <person name="Leebens-Mack J."/>
            <person name="Grimwood J."/>
            <person name="Schmutz J."/>
            <person name="Soltis P."/>
            <person name="Soltis D."/>
            <person name="Chen Z.-H."/>
        </authorList>
    </citation>
    <scope>NUCLEOTIDE SEQUENCE</scope>
    <source>
        <strain evidence="1">Whitten #5841</strain>
        <tissue evidence="1">Leaf</tissue>
    </source>
</reference>
<proteinExistence type="predicted"/>
<dbReference type="EMBL" id="CM035434">
    <property type="protein sequence ID" value="KAH7291241.1"/>
    <property type="molecule type" value="Genomic_DNA"/>
</dbReference>
<organism evidence="1 2">
    <name type="scientific">Ceratopteris richardii</name>
    <name type="common">Triangle waterfern</name>
    <dbReference type="NCBI Taxonomy" id="49495"/>
    <lineage>
        <taxon>Eukaryota</taxon>
        <taxon>Viridiplantae</taxon>
        <taxon>Streptophyta</taxon>
        <taxon>Embryophyta</taxon>
        <taxon>Tracheophyta</taxon>
        <taxon>Polypodiopsida</taxon>
        <taxon>Polypodiidae</taxon>
        <taxon>Polypodiales</taxon>
        <taxon>Pteridineae</taxon>
        <taxon>Pteridaceae</taxon>
        <taxon>Parkerioideae</taxon>
        <taxon>Ceratopteris</taxon>
    </lineage>
</organism>
<sequence>MFILSNTTARQMLELRCAIGVTSETAETRSCSGKSIFVLDNILCRISEVDMAMYAFNASDCHDPMIEVQTIYEVLSFFGQMAARFLMLTMACRFILRDRY</sequence>
<comment type="caution">
    <text evidence="1">The sequence shown here is derived from an EMBL/GenBank/DDBJ whole genome shotgun (WGS) entry which is preliminary data.</text>
</comment>
<dbReference type="Proteomes" id="UP000825935">
    <property type="component" value="Chromosome 29"/>
</dbReference>
<evidence type="ECO:0000313" key="2">
    <source>
        <dbReference type="Proteomes" id="UP000825935"/>
    </source>
</evidence>
<accession>A0A8T2R657</accession>
<evidence type="ECO:0000313" key="1">
    <source>
        <dbReference type="EMBL" id="KAH7291241.1"/>
    </source>
</evidence>
<protein>
    <submittedName>
        <fullName evidence="1">Uncharacterized protein</fullName>
    </submittedName>
</protein>